<reference evidence="2 3" key="1">
    <citation type="submission" date="2014-01" db="EMBL/GenBank/DDBJ databases">
        <title>Complete genome sequence of ionizing-radiation resistance bacterium Hymenobacter swuensis DY53.</title>
        <authorList>
            <person name="Jung J.-H."/>
            <person name="Jeong S.-W."/>
            <person name="Joe M.-H."/>
            <person name="Cho y.-j."/>
            <person name="Kim M.-K."/>
            <person name="Lim S.-Y."/>
        </authorList>
    </citation>
    <scope>NUCLEOTIDE SEQUENCE [LARGE SCALE GENOMIC DNA]</scope>
    <source>
        <strain evidence="2 3">DY53</strain>
    </source>
</reference>
<evidence type="ECO:0008006" key="4">
    <source>
        <dbReference type="Google" id="ProtNLM"/>
    </source>
</evidence>
<dbReference type="STRING" id="1227739.Hsw_2962"/>
<organism evidence="2 3">
    <name type="scientific">Hymenobacter swuensis DY53</name>
    <dbReference type="NCBI Taxonomy" id="1227739"/>
    <lineage>
        <taxon>Bacteria</taxon>
        <taxon>Pseudomonadati</taxon>
        <taxon>Bacteroidota</taxon>
        <taxon>Cytophagia</taxon>
        <taxon>Cytophagales</taxon>
        <taxon>Hymenobacteraceae</taxon>
        <taxon>Hymenobacter</taxon>
    </lineage>
</organism>
<dbReference type="InterPro" id="IPR021257">
    <property type="entry name" value="DUF2809"/>
</dbReference>
<protein>
    <recommendedName>
        <fullName evidence="4">DUF2809 domain-containing protein</fullName>
    </recommendedName>
</protein>
<accession>W8F3G3</accession>
<dbReference type="AlphaFoldDB" id="W8F3G3"/>
<name>W8F3G3_9BACT</name>
<evidence type="ECO:0000313" key="3">
    <source>
        <dbReference type="Proteomes" id="UP000019423"/>
    </source>
</evidence>
<dbReference type="Proteomes" id="UP000019423">
    <property type="component" value="Chromosome"/>
</dbReference>
<feature type="transmembrane region" description="Helical" evidence="1">
    <location>
        <begin position="85"/>
        <end position="104"/>
    </location>
</feature>
<keyword evidence="1" id="KW-1133">Transmembrane helix</keyword>
<dbReference type="Pfam" id="PF10990">
    <property type="entry name" value="DUF2809"/>
    <property type="match status" value="1"/>
</dbReference>
<keyword evidence="1" id="KW-0472">Membrane</keyword>
<gene>
    <name evidence="2" type="ORF">Hsw_2962</name>
</gene>
<feature type="transmembrane region" description="Helical" evidence="1">
    <location>
        <begin position="47"/>
        <end position="65"/>
    </location>
</feature>
<proteinExistence type="predicted"/>
<keyword evidence="3" id="KW-1185">Reference proteome</keyword>
<evidence type="ECO:0000256" key="1">
    <source>
        <dbReference type="SAM" id="Phobius"/>
    </source>
</evidence>
<evidence type="ECO:0000313" key="2">
    <source>
        <dbReference type="EMBL" id="AHJ98557.1"/>
    </source>
</evidence>
<dbReference type="PATRIC" id="fig|1227739.3.peg.3143"/>
<feature type="transmembrane region" description="Helical" evidence="1">
    <location>
        <begin position="12"/>
        <end position="35"/>
    </location>
</feature>
<dbReference type="EMBL" id="CP007145">
    <property type="protein sequence ID" value="AHJ98557.1"/>
    <property type="molecule type" value="Genomic_DNA"/>
</dbReference>
<dbReference type="KEGG" id="hsw:Hsw_2962"/>
<dbReference type="eggNOG" id="COG2205">
    <property type="taxonomic scope" value="Bacteria"/>
</dbReference>
<sequence length="115" mass="12499">MLLGLASRRYGPWLPAFVASYAGDALWALLVFWLVGLGWPRWSSRRVAAGALSFAVLIEISQLWQPPWLLAVRGTTLGGLVLGHGFLWSDLLCYAAGVATGYVVERVTGCQHVQA</sequence>
<dbReference type="HOGENOM" id="CLU_133181_2_1_10"/>
<keyword evidence="1" id="KW-0812">Transmembrane</keyword>